<feature type="domain" description="Protein kinase" evidence="1">
    <location>
        <begin position="641"/>
        <end position="891"/>
    </location>
</feature>
<organism evidence="2 3">
    <name type="scientific">Bodo saltans</name>
    <name type="common">Flagellated protozoan</name>
    <dbReference type="NCBI Taxonomy" id="75058"/>
    <lineage>
        <taxon>Eukaryota</taxon>
        <taxon>Discoba</taxon>
        <taxon>Euglenozoa</taxon>
        <taxon>Kinetoplastea</taxon>
        <taxon>Metakinetoplastina</taxon>
        <taxon>Eubodonida</taxon>
        <taxon>Bodonidae</taxon>
        <taxon>Bodo</taxon>
    </lineage>
</organism>
<dbReference type="SUPFAM" id="SSF56112">
    <property type="entry name" value="Protein kinase-like (PK-like)"/>
    <property type="match status" value="1"/>
</dbReference>
<dbReference type="PROSITE" id="PS50011">
    <property type="entry name" value="PROTEIN_KINASE_DOM"/>
    <property type="match status" value="1"/>
</dbReference>
<dbReference type="GO" id="GO:0005524">
    <property type="term" value="F:ATP binding"/>
    <property type="evidence" value="ECO:0007669"/>
    <property type="project" value="InterPro"/>
</dbReference>
<gene>
    <name evidence="2" type="ORF">BSAL_20370</name>
</gene>
<dbReference type="VEuPathDB" id="TriTrypDB:BSAL_20370"/>
<dbReference type="AlphaFoldDB" id="A0A0S4JGN6"/>
<dbReference type="PANTHER" id="PTHR44329">
    <property type="entry name" value="SERINE/THREONINE-PROTEIN KINASE TNNI3K-RELATED"/>
    <property type="match status" value="1"/>
</dbReference>
<name>A0A0S4JGN6_BODSA</name>
<evidence type="ECO:0000259" key="1">
    <source>
        <dbReference type="PROSITE" id="PS50011"/>
    </source>
</evidence>
<proteinExistence type="predicted"/>
<dbReference type="SMART" id="SM00220">
    <property type="entry name" value="S_TKc"/>
    <property type="match status" value="1"/>
</dbReference>
<keyword evidence="2" id="KW-0808">Transferase</keyword>
<dbReference type="OrthoDB" id="203401at2759"/>
<dbReference type="InterPro" id="IPR000719">
    <property type="entry name" value="Prot_kinase_dom"/>
</dbReference>
<dbReference type="EMBL" id="CYKH01001719">
    <property type="protein sequence ID" value="CUG89306.1"/>
    <property type="molecule type" value="Genomic_DNA"/>
</dbReference>
<keyword evidence="2" id="KW-0418">Kinase</keyword>
<accession>A0A0S4JGN6</accession>
<dbReference type="InterPro" id="IPR008271">
    <property type="entry name" value="Ser/Thr_kinase_AS"/>
</dbReference>
<evidence type="ECO:0000313" key="2">
    <source>
        <dbReference type="EMBL" id="CUG89306.1"/>
    </source>
</evidence>
<keyword evidence="3" id="KW-1185">Reference proteome</keyword>
<dbReference type="Gene3D" id="1.10.510.10">
    <property type="entry name" value="Transferase(Phosphotransferase) domain 1"/>
    <property type="match status" value="1"/>
</dbReference>
<dbReference type="GO" id="GO:0004674">
    <property type="term" value="F:protein serine/threonine kinase activity"/>
    <property type="evidence" value="ECO:0007669"/>
    <property type="project" value="TreeGrafter"/>
</dbReference>
<dbReference type="InterPro" id="IPR011009">
    <property type="entry name" value="Kinase-like_dom_sf"/>
</dbReference>
<protein>
    <submittedName>
        <fullName evidence="2">Mitogen-activated protein kinase kinase kinase 7, putative</fullName>
    </submittedName>
</protein>
<dbReference type="CDD" id="cd14014">
    <property type="entry name" value="STKc_PknB_like"/>
    <property type="match status" value="1"/>
</dbReference>
<evidence type="ECO:0000313" key="3">
    <source>
        <dbReference type="Proteomes" id="UP000051952"/>
    </source>
</evidence>
<dbReference type="PANTHER" id="PTHR44329:SF289">
    <property type="entry name" value="SERINE_THREONINE-PROTEIN KINASE VIK"/>
    <property type="match status" value="1"/>
</dbReference>
<reference evidence="3" key="1">
    <citation type="submission" date="2015-09" db="EMBL/GenBank/DDBJ databases">
        <authorList>
            <consortium name="Pathogen Informatics"/>
        </authorList>
    </citation>
    <scope>NUCLEOTIDE SEQUENCE [LARGE SCALE GENOMIC DNA]</scope>
    <source>
        <strain evidence="3">Lake Konstanz</strain>
    </source>
</reference>
<dbReference type="Proteomes" id="UP000051952">
    <property type="component" value="Unassembled WGS sequence"/>
</dbReference>
<dbReference type="PROSITE" id="PS00108">
    <property type="entry name" value="PROTEIN_KINASE_ST"/>
    <property type="match status" value="1"/>
</dbReference>
<sequence length="948" mass="104765">MKFLKYRLTEAEHRDGVFELLRTSIGEDYKRSCELLLWTTLKELADEGGLVLSLSLSLSLYWATYAPLYLIVERICVPEKAFSTLSRALLSITEPGTLTIGAWESIDRHVRDILRGRAPIEIVAPIVRPTVENLRVEETILTCCFHQFRRLRSVLPPSPLLAYMTSVLVAPPKLETSLALEGASVSSAHILRVMNATNSSETIDEILIDGAEGLDFHSILRSLPQPTTEHEFCATLHRGLQELRETVDIMGFTELETKSQEWCDARRVPRLLDFLAARSSVRELVTLVNQPLQQDSPAPLDSGCQDAAPNSQEPNSLYELLKHTTNYTNGKEYCEFELTLTQKFPRVFPRGIRKDIVVAISNYLCNFGAHPTNVFTFLSCAHSVDSIKALVAPADIVLDVLRTSGAQSLEAESQSIVGALCIVIENLVPNGIGALHSEEAFCVAVDCLATRIRDEVTSVVNPESMTVERLRSAAALRHQLNMRPALVDLDAKYENMMQRHIALIRLCAFLLENSPLSVWIEKHLGSHPTVDNSKLLRDAEVVYYPLLLEVGDAMHLLDRIFVHAANDKETFAKHTWRLDPPQSGEPLAAILQLLLVSLEKSTAPSTANPAQLTYADAAASSLQTPEKRSQPKFPRCSAFDVACHELIGDGTTCYVYRATWRGGACAFKKYRPSVSREIGREMDVAPFLQHDFTVRVFAIVEENSKPIGLLMELCEDTLGAAIAADFLPARTVALRWLHEVAQAVDFAHSCHVVHSDIKPENILLHGTSGKQHAKLADFGSSFVLSTLATVSTNARGTPLFMAPEYAEGDTGPTPAADIFSFGMTMWFALCPSGTPHGLGQHTRHIERALLNGKRPPLAGIEPKLSKLIEQCWHQDPSQRPPAIEIADTLRIVCDSTEVAVTPTPVFSPTAELWDNGECLYDTTSCGSPNSCGERKSSYSKRCEGIRRS</sequence>
<dbReference type="InterPro" id="IPR051681">
    <property type="entry name" value="Ser/Thr_Kinases-Pseudokinases"/>
</dbReference>
<dbReference type="Pfam" id="PF00069">
    <property type="entry name" value="Pkinase"/>
    <property type="match status" value="1"/>
</dbReference>